<keyword evidence="8" id="KW-0644">Prostaglandin metabolism</keyword>
<comment type="similarity">
    <text evidence="5 34">Belongs to the cytochrome P450 family.</text>
</comment>
<keyword evidence="17 34" id="KW-0560">Oxidoreductase</keyword>
<evidence type="ECO:0000256" key="9">
    <source>
        <dbReference type="ARBA" id="ARBA00022516"/>
    </source>
</evidence>
<dbReference type="InterPro" id="IPR050705">
    <property type="entry name" value="Cytochrome_P450_3A"/>
</dbReference>
<evidence type="ECO:0000256" key="23">
    <source>
        <dbReference type="ARBA" id="ARBA00023235"/>
    </source>
</evidence>
<evidence type="ECO:0000256" key="15">
    <source>
        <dbReference type="ARBA" id="ARBA00022832"/>
    </source>
</evidence>
<evidence type="ECO:0000256" key="32">
    <source>
        <dbReference type="ARBA" id="ARBA00054825"/>
    </source>
</evidence>
<dbReference type="PANTHER" id="PTHR24302:SF47">
    <property type="entry name" value="CYTOCHROME P450"/>
    <property type="match status" value="1"/>
</dbReference>
<evidence type="ECO:0000256" key="31">
    <source>
        <dbReference type="ARBA" id="ARBA00042726"/>
    </source>
</evidence>
<evidence type="ECO:0000256" key="5">
    <source>
        <dbReference type="ARBA" id="ARBA00010617"/>
    </source>
</evidence>
<evidence type="ECO:0000256" key="2">
    <source>
        <dbReference type="ARBA" id="ARBA00001719"/>
    </source>
</evidence>
<evidence type="ECO:0000256" key="24">
    <source>
        <dbReference type="ARBA" id="ARBA00023239"/>
    </source>
</evidence>
<dbReference type="GO" id="GO:0005789">
    <property type="term" value="C:endoplasmic reticulum membrane"/>
    <property type="evidence" value="ECO:0007669"/>
    <property type="project" value="UniProtKB-SubCell"/>
</dbReference>
<evidence type="ECO:0000256" key="16">
    <source>
        <dbReference type="ARBA" id="ARBA00022989"/>
    </source>
</evidence>
<keyword evidence="21" id="KW-0472">Membrane</keyword>
<evidence type="ECO:0000256" key="28">
    <source>
        <dbReference type="ARBA" id="ARBA00036475"/>
    </source>
</evidence>
<evidence type="ECO:0000256" key="20">
    <source>
        <dbReference type="ARBA" id="ARBA00023098"/>
    </source>
</evidence>
<evidence type="ECO:0000256" key="1">
    <source>
        <dbReference type="ARBA" id="ARBA00001143"/>
    </source>
</evidence>
<comment type="cofactor">
    <cofactor evidence="3 33">
        <name>heme</name>
        <dbReference type="ChEBI" id="CHEBI:30413"/>
    </cofactor>
</comment>
<accession>A0A814S9F4</accession>
<dbReference type="CDD" id="cd11055">
    <property type="entry name" value="CYP3A-like"/>
    <property type="match status" value="1"/>
</dbReference>
<evidence type="ECO:0000313" key="36">
    <source>
        <dbReference type="EMBL" id="CAF3907724.1"/>
    </source>
</evidence>
<dbReference type="OrthoDB" id="2789670at2759"/>
<dbReference type="InterPro" id="IPR017972">
    <property type="entry name" value="Cyt_P450_CS"/>
</dbReference>
<dbReference type="PROSITE" id="PS00086">
    <property type="entry name" value="CYTOCHROME_P450"/>
    <property type="match status" value="1"/>
</dbReference>
<dbReference type="PRINTS" id="PR00463">
    <property type="entry name" value="EP450I"/>
</dbReference>
<keyword evidence="10" id="KW-0643">Prostaglandin biosynthesis</keyword>
<evidence type="ECO:0000256" key="18">
    <source>
        <dbReference type="ARBA" id="ARBA00023004"/>
    </source>
</evidence>
<evidence type="ECO:0000256" key="17">
    <source>
        <dbReference type="ARBA" id="ARBA00023002"/>
    </source>
</evidence>
<dbReference type="GO" id="GO:0008395">
    <property type="term" value="F:steroid hydroxylase activity"/>
    <property type="evidence" value="ECO:0007669"/>
    <property type="project" value="TreeGrafter"/>
</dbReference>
<evidence type="ECO:0000256" key="12">
    <source>
        <dbReference type="ARBA" id="ARBA00022692"/>
    </source>
</evidence>
<evidence type="ECO:0000256" key="13">
    <source>
        <dbReference type="ARBA" id="ARBA00022723"/>
    </source>
</evidence>
<evidence type="ECO:0000256" key="7">
    <source>
        <dbReference type="ARBA" id="ARBA00013084"/>
    </source>
</evidence>
<feature type="binding site" description="axial binding residue" evidence="33">
    <location>
        <position position="423"/>
    </location>
    <ligand>
        <name>heme</name>
        <dbReference type="ChEBI" id="CHEBI:30413"/>
    </ligand>
    <ligandPart>
        <name>Fe</name>
        <dbReference type="ChEBI" id="CHEBI:18248"/>
    </ligandPart>
</feature>
<name>A0A814S9F4_9BILA</name>
<evidence type="ECO:0000256" key="25">
    <source>
        <dbReference type="ARBA" id="ARBA00033404"/>
    </source>
</evidence>
<evidence type="ECO:0000256" key="34">
    <source>
        <dbReference type="RuleBase" id="RU000461"/>
    </source>
</evidence>
<dbReference type="EC" id="5.3.99.5" evidence="29"/>
<keyword evidence="20" id="KW-0443">Lipid metabolism</keyword>
<evidence type="ECO:0000256" key="21">
    <source>
        <dbReference type="ARBA" id="ARBA00023136"/>
    </source>
</evidence>
<evidence type="ECO:0000256" key="22">
    <source>
        <dbReference type="ARBA" id="ARBA00023160"/>
    </source>
</evidence>
<evidence type="ECO:0000313" key="37">
    <source>
        <dbReference type="Proteomes" id="UP000663829"/>
    </source>
</evidence>
<comment type="function">
    <text evidence="32">Catalyzes the conversion of prostaglandin H2 (PGH2) to thromboxane A2 (TXA2), a potent inducer of blood vessel constriction and platelet aggregation. Also cleaves PGH2 to 12-hydroxy-heptadecatrienoicacid (12-HHT) and malondialdehyde, which is known to act as a mediator of DNA damage. 12-HHT and malondialdehyde are formed stoichiometrically in the same amounts as TXA2. Additionally, displays dehydratase activity, toward (15S)-hydroperoxy-(5Z,8Z,11Z,13E)-eicosatetraenoate (15(S)-HPETE) producing 15-KETE and 15-HETE.</text>
</comment>
<dbReference type="InterPro" id="IPR001128">
    <property type="entry name" value="Cyt_P450"/>
</dbReference>
<dbReference type="PRINTS" id="PR00385">
    <property type="entry name" value="P450"/>
</dbReference>
<evidence type="ECO:0000256" key="3">
    <source>
        <dbReference type="ARBA" id="ARBA00001971"/>
    </source>
</evidence>
<keyword evidence="16" id="KW-1133">Transmembrane helix</keyword>
<comment type="catalytic activity">
    <reaction evidence="2">
        <text>a hydroperoxyeicosatetraenoate = an oxoeicosatetraenoate + H2O</text>
        <dbReference type="Rhea" id="RHEA:55556"/>
        <dbReference type="ChEBI" id="CHEBI:15377"/>
        <dbReference type="ChEBI" id="CHEBI:59720"/>
        <dbReference type="ChEBI" id="CHEBI:131859"/>
        <dbReference type="EC" id="4.2.1.152"/>
    </reaction>
    <physiologicalReaction direction="left-to-right" evidence="2">
        <dbReference type="Rhea" id="RHEA:55557"/>
    </physiologicalReaction>
</comment>
<dbReference type="GO" id="GO:0005506">
    <property type="term" value="F:iron ion binding"/>
    <property type="evidence" value="ECO:0007669"/>
    <property type="project" value="InterPro"/>
</dbReference>
<evidence type="ECO:0000256" key="26">
    <source>
        <dbReference type="ARBA" id="ARBA00036380"/>
    </source>
</evidence>
<dbReference type="EMBL" id="CAJNOQ010006688">
    <property type="protein sequence ID" value="CAF1144074.1"/>
    <property type="molecule type" value="Genomic_DNA"/>
</dbReference>
<organism evidence="35 37">
    <name type="scientific">Didymodactylos carnosus</name>
    <dbReference type="NCBI Taxonomy" id="1234261"/>
    <lineage>
        <taxon>Eukaryota</taxon>
        <taxon>Metazoa</taxon>
        <taxon>Spiralia</taxon>
        <taxon>Gnathifera</taxon>
        <taxon>Rotifera</taxon>
        <taxon>Eurotatoria</taxon>
        <taxon>Bdelloidea</taxon>
        <taxon>Philodinida</taxon>
        <taxon>Philodinidae</taxon>
        <taxon>Didymodactylos</taxon>
    </lineage>
</organism>
<reference evidence="35" key="1">
    <citation type="submission" date="2021-02" db="EMBL/GenBank/DDBJ databases">
        <authorList>
            <person name="Nowell W R."/>
        </authorList>
    </citation>
    <scope>NUCLEOTIDE SEQUENCE</scope>
</reference>
<dbReference type="InterPro" id="IPR002401">
    <property type="entry name" value="Cyt_P450_E_grp-I"/>
</dbReference>
<evidence type="ECO:0000256" key="30">
    <source>
        <dbReference type="ARBA" id="ARBA00040834"/>
    </source>
</evidence>
<dbReference type="AlphaFoldDB" id="A0A814S9F4"/>
<keyword evidence="14" id="KW-0256">Endoplasmic reticulum</keyword>
<dbReference type="GO" id="GO:0020037">
    <property type="term" value="F:heme binding"/>
    <property type="evidence" value="ECO:0007669"/>
    <property type="project" value="InterPro"/>
</dbReference>
<keyword evidence="19 34" id="KW-0503">Monooxygenase</keyword>
<dbReference type="FunFam" id="1.10.630.10:FF:000182">
    <property type="entry name" value="Cytochrome P450 3A4"/>
    <property type="match status" value="1"/>
</dbReference>
<dbReference type="Gene3D" id="1.10.630.10">
    <property type="entry name" value="Cytochrome P450"/>
    <property type="match status" value="1"/>
</dbReference>
<evidence type="ECO:0000256" key="29">
    <source>
        <dbReference type="ARBA" id="ARBA00038872"/>
    </source>
</evidence>
<dbReference type="EC" id="4.2.1.152" evidence="7"/>
<sequence length="478" mass="56478">MFDKRNIKGPQVCYWFGNLKTLWSAKSYSRQLQLWTKEYGDIYGYYEGDIPVWTTSNVDFLNEVFIKQFSNFYSRKTTIFTRSTTGKYVHLFDAQGKRWKRQRYVINPTFSALKLKQITPLINDCIRQMMEKLPLDEDFNIYEFYKQLTMNVISRCALGIDPNSNAVFLEKTTLFFSNDFRKRSIAKLGVLFPKFRPFIMNFFVFQYNLRKKLNNLFPSVFDYAEPPSRWLIDRLRNVVNKRKQQNGEVEYKDLLQVMLDAAQNHEIKDEKEMAESLAKSLTYDEVIMNVFLFLIAGYESTSTALAYCTYVLATNPIEQTRLQEEIAYQTELSEMKYLDLFLKEVFRMYPIPISFVNRQCVTETNVCGYHISKGDIIQPDIYTLHYDFDLWGPVDPTQFYPERHQTERHPMAWMPFGKGPRNCVGMKFALHEIKLALVKLLTHYTIVPSDKLETHLNIQELAIITPSEVWIKLEKRHS</sequence>
<dbReference type="InterPro" id="IPR036396">
    <property type="entry name" value="Cyt_P450_sf"/>
</dbReference>
<dbReference type="GO" id="GO:0004796">
    <property type="term" value="F:thromboxane-A synthase activity"/>
    <property type="evidence" value="ECO:0007669"/>
    <property type="project" value="UniProtKB-EC"/>
</dbReference>
<evidence type="ECO:0000256" key="6">
    <source>
        <dbReference type="ARBA" id="ARBA00011245"/>
    </source>
</evidence>
<dbReference type="EMBL" id="CAJOBC010006688">
    <property type="protein sequence ID" value="CAF3907724.1"/>
    <property type="molecule type" value="Genomic_DNA"/>
</dbReference>
<protein>
    <recommendedName>
        <fullName evidence="30">Thromboxane-A synthase</fullName>
        <ecNumber evidence="7">4.2.1.152</ecNumber>
        <ecNumber evidence="29">5.3.99.5</ecNumber>
    </recommendedName>
    <alternativeName>
        <fullName evidence="31">Cytochrome P450 5A1</fullName>
    </alternativeName>
    <alternativeName>
        <fullName evidence="25">Hydroperoxy icosatetraenoate dehydratase</fullName>
    </alternativeName>
</protein>
<keyword evidence="23" id="KW-0413">Isomerase</keyword>
<keyword evidence="22" id="KW-0275">Fatty acid biosynthesis</keyword>
<evidence type="ECO:0000256" key="27">
    <source>
        <dbReference type="ARBA" id="ARBA00036424"/>
    </source>
</evidence>
<evidence type="ECO:0000256" key="33">
    <source>
        <dbReference type="PIRSR" id="PIRSR602401-1"/>
    </source>
</evidence>
<comment type="subunit">
    <text evidence="6">Monomer.</text>
</comment>
<keyword evidence="15" id="KW-0276">Fatty acid metabolism</keyword>
<evidence type="ECO:0000256" key="19">
    <source>
        <dbReference type="ARBA" id="ARBA00023033"/>
    </source>
</evidence>
<dbReference type="GO" id="GO:0001516">
    <property type="term" value="P:prostaglandin biosynthetic process"/>
    <property type="evidence" value="ECO:0007669"/>
    <property type="project" value="UniProtKB-KW"/>
</dbReference>
<dbReference type="PANTHER" id="PTHR24302">
    <property type="entry name" value="CYTOCHROME P450 FAMILY 3"/>
    <property type="match status" value="1"/>
</dbReference>
<evidence type="ECO:0000256" key="14">
    <source>
        <dbReference type="ARBA" id="ARBA00022824"/>
    </source>
</evidence>
<comment type="caution">
    <text evidence="35">The sequence shown here is derived from an EMBL/GenBank/DDBJ whole genome shotgun (WGS) entry which is preliminary data.</text>
</comment>
<evidence type="ECO:0000256" key="11">
    <source>
        <dbReference type="ARBA" id="ARBA00022617"/>
    </source>
</evidence>
<proteinExistence type="inferred from homology"/>
<dbReference type="Proteomes" id="UP000681722">
    <property type="component" value="Unassembled WGS sequence"/>
</dbReference>
<comment type="subcellular location">
    <subcellularLocation>
        <location evidence="4">Endoplasmic reticulum membrane</location>
        <topology evidence="4">Multi-pass membrane protein</topology>
    </subcellularLocation>
</comment>
<evidence type="ECO:0000256" key="10">
    <source>
        <dbReference type="ARBA" id="ARBA00022585"/>
    </source>
</evidence>
<keyword evidence="13 33" id="KW-0479">Metal-binding</keyword>
<comment type="catalytic activity">
    <reaction evidence="26">
        <text>(15S)-hydroperoxy-(5Z,8Z,11Z,13E)-eicosatetraenoate + AH2 = (15S)-hydroxy-(5Z,8Z,11Z,13E)-eicosatetraenoate + A + H2O</text>
        <dbReference type="Rhea" id="RHEA:48856"/>
        <dbReference type="ChEBI" id="CHEBI:13193"/>
        <dbReference type="ChEBI" id="CHEBI:15377"/>
        <dbReference type="ChEBI" id="CHEBI:17499"/>
        <dbReference type="ChEBI" id="CHEBI:57409"/>
        <dbReference type="ChEBI" id="CHEBI:57446"/>
    </reaction>
    <physiologicalReaction direction="left-to-right" evidence="26">
        <dbReference type="Rhea" id="RHEA:48857"/>
    </physiologicalReaction>
</comment>
<keyword evidence="18 33" id="KW-0408">Iron</keyword>
<evidence type="ECO:0000256" key="8">
    <source>
        <dbReference type="ARBA" id="ARBA00022501"/>
    </source>
</evidence>
<keyword evidence="11 33" id="KW-0349">Heme</keyword>
<keyword evidence="24" id="KW-0456">Lyase</keyword>
<dbReference type="GO" id="GO:0016705">
    <property type="term" value="F:oxidoreductase activity, acting on paired donors, with incorporation or reduction of molecular oxygen"/>
    <property type="evidence" value="ECO:0007669"/>
    <property type="project" value="InterPro"/>
</dbReference>
<evidence type="ECO:0000313" key="35">
    <source>
        <dbReference type="EMBL" id="CAF1144074.1"/>
    </source>
</evidence>
<gene>
    <name evidence="35" type="ORF">GPM918_LOCUS20838</name>
    <name evidence="36" type="ORF">SRO942_LOCUS20835</name>
</gene>
<dbReference type="SUPFAM" id="SSF48264">
    <property type="entry name" value="Cytochrome P450"/>
    <property type="match status" value="1"/>
</dbReference>
<dbReference type="Pfam" id="PF00067">
    <property type="entry name" value="p450"/>
    <property type="match status" value="1"/>
</dbReference>
<dbReference type="Proteomes" id="UP000663829">
    <property type="component" value="Unassembled WGS sequence"/>
</dbReference>
<keyword evidence="12" id="KW-0812">Transmembrane</keyword>
<keyword evidence="9" id="KW-0444">Lipid biosynthesis</keyword>
<dbReference type="GO" id="GO:0106256">
    <property type="term" value="F:hydroperoxy icosatetraenoate dehydratase activity"/>
    <property type="evidence" value="ECO:0007669"/>
    <property type="project" value="UniProtKB-EC"/>
</dbReference>
<comment type="catalytic activity">
    <reaction evidence="27">
        <text>prostaglandin H2 = (12S)-hydroxy-(5Z,8E,10E)-heptadecatrienoate + malonaldehyde</text>
        <dbReference type="Rhea" id="RHEA:48644"/>
        <dbReference type="ChEBI" id="CHEBI:57405"/>
        <dbReference type="ChEBI" id="CHEBI:90694"/>
        <dbReference type="ChEBI" id="CHEBI:566274"/>
    </reaction>
</comment>
<evidence type="ECO:0000256" key="4">
    <source>
        <dbReference type="ARBA" id="ARBA00004477"/>
    </source>
</evidence>
<comment type="catalytic activity">
    <reaction evidence="1">
        <text>(15S)-hydroperoxy-(5Z,8Z,11Z,13E)-eicosatetraenoate = 15-oxo-(5Z,8Z,11Z,13E)-eicosatetraenoate + H2O</text>
        <dbReference type="Rhea" id="RHEA:48636"/>
        <dbReference type="ChEBI" id="CHEBI:15377"/>
        <dbReference type="ChEBI" id="CHEBI:57410"/>
        <dbReference type="ChEBI" id="CHEBI:57446"/>
    </reaction>
    <physiologicalReaction direction="left-to-right" evidence="1">
        <dbReference type="Rhea" id="RHEA:48637"/>
    </physiologicalReaction>
</comment>
<keyword evidence="37" id="KW-1185">Reference proteome</keyword>
<comment type="catalytic activity">
    <reaction evidence="28">
        <text>prostaglandin H2 = thromboxane A2</text>
        <dbReference type="Rhea" id="RHEA:17137"/>
        <dbReference type="ChEBI" id="CHEBI:57405"/>
        <dbReference type="ChEBI" id="CHEBI:57445"/>
        <dbReference type="EC" id="5.3.99.5"/>
    </reaction>
    <physiologicalReaction direction="left-to-right" evidence="28">
        <dbReference type="Rhea" id="RHEA:17138"/>
    </physiologicalReaction>
</comment>